<dbReference type="Gene3D" id="1.10.630.10">
    <property type="entry name" value="Cytochrome P450"/>
    <property type="match status" value="1"/>
</dbReference>
<feature type="binding site" description="axial binding residue" evidence="4">
    <location>
        <position position="452"/>
    </location>
    <ligand>
        <name>heme</name>
        <dbReference type="ChEBI" id="CHEBI:30413"/>
    </ligand>
    <ligandPart>
        <name>Fe</name>
        <dbReference type="ChEBI" id="CHEBI:18248"/>
    </ligandPart>
</feature>
<dbReference type="CDD" id="cd11072">
    <property type="entry name" value="CYP71-like"/>
    <property type="match status" value="1"/>
</dbReference>
<keyword evidence="5" id="KW-0560">Oxidoreductase</keyword>
<reference evidence="6" key="1">
    <citation type="journal article" date="2015" name="Nat. Genet.">
        <title>The pineapple genome and the evolution of CAM photosynthesis.</title>
        <authorList>
            <person name="Ming R."/>
            <person name="VanBuren R."/>
            <person name="Wai C.M."/>
            <person name="Tang H."/>
            <person name="Schatz M.C."/>
            <person name="Bowers J.E."/>
            <person name="Lyons E."/>
            <person name="Wang M.L."/>
            <person name="Chen J."/>
            <person name="Biggers E."/>
            <person name="Zhang J."/>
            <person name="Huang L."/>
            <person name="Zhang L."/>
            <person name="Miao W."/>
            <person name="Zhang J."/>
            <person name="Ye Z."/>
            <person name="Miao C."/>
            <person name="Lin Z."/>
            <person name="Wang H."/>
            <person name="Zhou H."/>
            <person name="Yim W.C."/>
            <person name="Priest H.D."/>
            <person name="Zheng C."/>
            <person name="Woodhouse M."/>
            <person name="Edger P.P."/>
            <person name="Guyot R."/>
            <person name="Guo H.B."/>
            <person name="Guo H."/>
            <person name="Zheng G."/>
            <person name="Singh R."/>
            <person name="Sharma A."/>
            <person name="Min X."/>
            <person name="Zheng Y."/>
            <person name="Lee H."/>
            <person name="Gurtowski J."/>
            <person name="Sedlazeck F.J."/>
            <person name="Harkess A."/>
            <person name="McKain M.R."/>
            <person name="Liao Z."/>
            <person name="Fang J."/>
            <person name="Liu J."/>
            <person name="Zhang X."/>
            <person name="Zhang Q."/>
            <person name="Hu W."/>
            <person name="Qin Y."/>
            <person name="Wang K."/>
            <person name="Chen L.Y."/>
            <person name="Shirley N."/>
            <person name="Lin Y.R."/>
            <person name="Liu L.Y."/>
            <person name="Hernandez A.G."/>
            <person name="Wright C.L."/>
            <person name="Bulone V."/>
            <person name="Tuskan G.A."/>
            <person name="Heath K."/>
            <person name="Zee F."/>
            <person name="Moore P.H."/>
            <person name="Sunkar R."/>
            <person name="Leebens-Mack J.H."/>
            <person name="Mockler T."/>
            <person name="Bennetzen J.L."/>
            <person name="Freeling M."/>
            <person name="Sankoff D."/>
            <person name="Paterson A.H."/>
            <person name="Zhu X."/>
            <person name="Yang X."/>
            <person name="Smith J.A."/>
            <person name="Cushman J.C."/>
            <person name="Paull R.E."/>
            <person name="Yu Q."/>
        </authorList>
    </citation>
    <scope>NUCLEOTIDE SEQUENCE [LARGE SCALE GENOMIC DNA]</scope>
    <source>
        <strain evidence="6">cv. F153</strain>
    </source>
</reference>
<dbReference type="InterPro" id="IPR002401">
    <property type="entry name" value="Cyt_P450_E_grp-I"/>
</dbReference>
<dbReference type="FunFam" id="1.10.630.10:FF:000011">
    <property type="entry name" value="Cytochrome P450 83B1"/>
    <property type="match status" value="1"/>
</dbReference>
<dbReference type="PANTHER" id="PTHR47955">
    <property type="entry name" value="CYTOCHROME P450 FAMILY 71 PROTEIN"/>
    <property type="match status" value="1"/>
</dbReference>
<dbReference type="GO" id="GO:0016705">
    <property type="term" value="F:oxidoreductase activity, acting on paired donors, with incorporation or reduction of molecular oxygen"/>
    <property type="evidence" value="ECO:0007669"/>
    <property type="project" value="InterPro"/>
</dbReference>
<dbReference type="PROSITE" id="PS00086">
    <property type="entry name" value="CYTOCHROME_P450"/>
    <property type="match status" value="1"/>
</dbReference>
<dbReference type="RefSeq" id="XP_020083586.1">
    <property type="nucleotide sequence ID" value="XM_020227997.1"/>
</dbReference>
<dbReference type="InterPro" id="IPR036396">
    <property type="entry name" value="Cyt_P450_sf"/>
</dbReference>
<evidence type="ECO:0000256" key="2">
    <source>
        <dbReference type="ARBA" id="ARBA00022723"/>
    </source>
</evidence>
<keyword evidence="5" id="KW-0503">Monooxygenase</keyword>
<reference evidence="7" key="2">
    <citation type="submission" date="2025-08" db="UniProtKB">
        <authorList>
            <consortium name="RefSeq"/>
        </authorList>
    </citation>
    <scope>IDENTIFICATION</scope>
    <source>
        <tissue evidence="7">Leaf</tissue>
    </source>
</reference>
<keyword evidence="6" id="KW-1185">Reference proteome</keyword>
<keyword evidence="4 5" id="KW-0349">Heme</keyword>
<evidence type="ECO:0000256" key="5">
    <source>
        <dbReference type="RuleBase" id="RU000461"/>
    </source>
</evidence>
<evidence type="ECO:0000313" key="7">
    <source>
        <dbReference type="RefSeq" id="XP_020083586.1"/>
    </source>
</evidence>
<keyword evidence="2 4" id="KW-0479">Metal-binding</keyword>
<dbReference type="AlphaFoldDB" id="A0A6P5EJ97"/>
<dbReference type="InterPro" id="IPR001128">
    <property type="entry name" value="Cyt_P450"/>
</dbReference>
<dbReference type="Pfam" id="PF00067">
    <property type="entry name" value="p450"/>
    <property type="match status" value="1"/>
</dbReference>
<organism evidence="6 7">
    <name type="scientific">Ananas comosus</name>
    <name type="common">Pineapple</name>
    <name type="synonym">Ananas ananas</name>
    <dbReference type="NCBI Taxonomy" id="4615"/>
    <lineage>
        <taxon>Eukaryota</taxon>
        <taxon>Viridiplantae</taxon>
        <taxon>Streptophyta</taxon>
        <taxon>Embryophyta</taxon>
        <taxon>Tracheophyta</taxon>
        <taxon>Spermatophyta</taxon>
        <taxon>Magnoliopsida</taxon>
        <taxon>Liliopsida</taxon>
        <taxon>Poales</taxon>
        <taxon>Bromeliaceae</taxon>
        <taxon>Bromelioideae</taxon>
        <taxon>Ananas</taxon>
    </lineage>
</organism>
<name>A0A6P5EJ97_ANACO</name>
<comment type="cofactor">
    <cofactor evidence="4">
        <name>heme</name>
        <dbReference type="ChEBI" id="CHEBI:30413"/>
    </cofactor>
</comment>
<gene>
    <name evidence="7" type="primary">LOC109706961</name>
</gene>
<dbReference type="GeneID" id="109706961"/>
<evidence type="ECO:0000256" key="1">
    <source>
        <dbReference type="ARBA" id="ARBA00010617"/>
    </source>
</evidence>
<evidence type="ECO:0000256" key="4">
    <source>
        <dbReference type="PIRSR" id="PIRSR602401-1"/>
    </source>
</evidence>
<dbReference type="PRINTS" id="PR00385">
    <property type="entry name" value="P450"/>
</dbReference>
<proteinExistence type="inferred from homology"/>
<comment type="similarity">
    <text evidence="1 5">Belongs to the cytochrome P450 family.</text>
</comment>
<dbReference type="SUPFAM" id="SSF48264">
    <property type="entry name" value="Cytochrome P450"/>
    <property type="match status" value="1"/>
</dbReference>
<dbReference type="GO" id="GO:0005506">
    <property type="term" value="F:iron ion binding"/>
    <property type="evidence" value="ECO:0007669"/>
    <property type="project" value="InterPro"/>
</dbReference>
<keyword evidence="3 4" id="KW-0408">Iron</keyword>
<dbReference type="Proteomes" id="UP000515123">
    <property type="component" value="Linkage group 1"/>
</dbReference>
<dbReference type="OrthoDB" id="1470350at2759"/>
<dbReference type="GO" id="GO:0020037">
    <property type="term" value="F:heme binding"/>
    <property type="evidence" value="ECO:0007669"/>
    <property type="project" value="InterPro"/>
</dbReference>
<evidence type="ECO:0000256" key="3">
    <source>
        <dbReference type="ARBA" id="ARBA00023004"/>
    </source>
</evidence>
<dbReference type="InterPro" id="IPR017972">
    <property type="entry name" value="Cyt_P450_CS"/>
</dbReference>
<sequence length="511" mass="58693">MASSLVGLAIESPLLLLSLLLLLPLLLLLLRSKRSSNRTNLPPSPPKLPFIGNLHQFGSLPHRALHALSTKYGPLMLLRLGEIRTLVVSSPDTAREIMKTHDQIFANRPSLRSAEIILYDSMDLAFVRYGEHWRQMRKLCIIHLLSAKRVQSYNQVREEEVAIMIQKITQVSLKPSLVDLSEILYSFANDIVCRVVSGKFSREEGRNELFRKLIEENGYLLGGFFVEDYFPSLGWLDKFLKLSARAKRNFKRWDKLLEEVIKEHESREKVKKDDEEEDFVDVLLTLQKDPNMDVALKREHIKALLLDMFAAGTDTTYIVLEWLMAELAKSPNAKRRLQDEVRRTKATKGGMIGAQDLNTMSYLKAVVKEALRLHPPAPLLLPRESTQDCYVKNYFIPQKTRVIINAWAINRDPVLWNSPDEFRPERFLDSSSVDFKGNDFQFIPFGAGRRICPGMQFAVSTLELAVANLVYRFEWELPHGLREEEFDMIEAPGLTTRKREKLMLVAKPCCI</sequence>
<dbReference type="PRINTS" id="PR00463">
    <property type="entry name" value="EP450I"/>
</dbReference>
<evidence type="ECO:0000313" key="6">
    <source>
        <dbReference type="Proteomes" id="UP000515123"/>
    </source>
</evidence>
<dbReference type="GO" id="GO:0004497">
    <property type="term" value="F:monooxygenase activity"/>
    <property type="evidence" value="ECO:0007669"/>
    <property type="project" value="UniProtKB-KW"/>
</dbReference>
<dbReference type="PANTHER" id="PTHR47955:SF14">
    <property type="entry name" value="OS01G0543600 PROTEIN"/>
    <property type="match status" value="1"/>
</dbReference>
<accession>A0A6P5EJ97</accession>
<protein>
    <submittedName>
        <fullName evidence="7">Cytochrome P450 71A1-like</fullName>
    </submittedName>
</protein>